<dbReference type="InterPro" id="IPR027417">
    <property type="entry name" value="P-loop_NTPase"/>
</dbReference>
<gene>
    <name evidence="3" type="ORF">LYPA_23C009323</name>
</gene>
<protein>
    <submittedName>
        <fullName evidence="3">Tetratricopeptide repeat protein</fullName>
    </submittedName>
</protein>
<accession>A0A485P702</accession>
<evidence type="ECO:0000313" key="4">
    <source>
        <dbReference type="Proteomes" id="UP000386466"/>
    </source>
</evidence>
<dbReference type="EMBL" id="CAAGRJ010028391">
    <property type="protein sequence ID" value="VFV40059.1"/>
    <property type="molecule type" value="Genomic_DNA"/>
</dbReference>
<evidence type="ECO:0000256" key="1">
    <source>
        <dbReference type="ARBA" id="ARBA00022737"/>
    </source>
</evidence>
<dbReference type="PANTHER" id="PTHR19860">
    <property type="entry name" value="DDB1- AND CUL4-ASSOCIATED FACTOR 12-RELATED"/>
    <property type="match status" value="1"/>
</dbReference>
<evidence type="ECO:0000313" key="3">
    <source>
        <dbReference type="EMBL" id="VFV40059.1"/>
    </source>
</evidence>
<dbReference type="Pfam" id="PF24883">
    <property type="entry name" value="NPHP3_N"/>
    <property type="match status" value="1"/>
</dbReference>
<keyword evidence="4" id="KW-1185">Reference proteome</keyword>
<evidence type="ECO:0000259" key="2">
    <source>
        <dbReference type="Pfam" id="PF24883"/>
    </source>
</evidence>
<dbReference type="InterPro" id="IPR051191">
    <property type="entry name" value="DCAF12"/>
</dbReference>
<sequence length="889" mass="103526">MSSPEQSEMSQKAHVDRYAQFVLKPQKPIQPYICLTLSDFQEERDFLADYIFPQLNELCNSRGTYFKAVDLRWSALKAPQPSPSNLFRQHSCLHSQYLKLCLNYVNSCFPFFICTLGQTYGDFLPDHVPLMLSRVTDLFNLSMVEQNLYITAKNGYPWVLENPNYSLMEFEVIQAAFLNESPFQYFYFRTGTMLLKTLDEEKEGLSSGSLLTDEEKLRIGKLKAKIIRKGLRVRFYKDLHELGDLVFKDWSVVIEKLYPATLMIRNIDYKHNCERFYHEEFVEKCKEVLFPRNQTEPLKSWKDLPYRIINPLPVDKSILLLSGERGCGKSTLIANWVNYFKKKYPSMLVIPHFVGTTCESSNIMSVMHCFITELQFKNYGTQLETDVLNEGSDVLVFSLLVEVFIASINLKPCILVLDGIEELIGIYGILGQKAKDFSWLPCSLPPHCKFIMGTVSSSLSYKLLCARPDVRTVEFISIGDKEVKLNIFRQHLSIPNKDPLQQSQSTLRKKTNPNPLKLTILANELRECRIYRDEYQCLKEYLEVVSVQELWELILKRWIEDYSWTFTPKKANSDTVALGEGRPWPHWMDGWPTLCAFLSISHCGLAEDEIFQLLDMLGYRDHYKVTMLHWAAFHNASRQWVQEKPNGLLYFRRQSLRSAVEHKLLGVVTPVRESRPYTFQNPTNHKKTHFHRILVQYFQRQTTFWRVFEELPWHLKMSGSWGGLCSFLSSPSRSATHSVSKIQHLSFWTWLHLIHYWNVLAEVRYDAAGAYLLTVATVKAEKCHKMRKRHTPSVLECRLFEVTTMDKCQLMFFIVKFLKLMGKINEAEGLFLTVENMLVQVKCQRKQAIEYYKQVIRIKENAGTFTNSSLVRKQLSISLSDTLCKLSNC</sequence>
<dbReference type="SUPFAM" id="SSF52540">
    <property type="entry name" value="P-loop containing nucleoside triphosphate hydrolases"/>
    <property type="match status" value="1"/>
</dbReference>
<organism evidence="3 4">
    <name type="scientific">Lynx pardinus</name>
    <name type="common">Iberian lynx</name>
    <name type="synonym">Felis pardina</name>
    <dbReference type="NCBI Taxonomy" id="191816"/>
    <lineage>
        <taxon>Eukaryota</taxon>
        <taxon>Metazoa</taxon>
        <taxon>Chordata</taxon>
        <taxon>Craniata</taxon>
        <taxon>Vertebrata</taxon>
        <taxon>Euteleostomi</taxon>
        <taxon>Mammalia</taxon>
        <taxon>Eutheria</taxon>
        <taxon>Laurasiatheria</taxon>
        <taxon>Carnivora</taxon>
        <taxon>Feliformia</taxon>
        <taxon>Felidae</taxon>
        <taxon>Felinae</taxon>
        <taxon>Lynx</taxon>
    </lineage>
</organism>
<dbReference type="Gene3D" id="3.40.50.300">
    <property type="entry name" value="P-loop containing nucleotide triphosphate hydrolases"/>
    <property type="match status" value="1"/>
</dbReference>
<feature type="domain" description="Nephrocystin 3-like N-terminal" evidence="2">
    <location>
        <begin position="315"/>
        <end position="423"/>
    </location>
</feature>
<dbReference type="PANTHER" id="PTHR19860:SF18">
    <property type="entry name" value="DUF4062 DOMAIN-CONTAINING PROTEIN"/>
    <property type="match status" value="1"/>
</dbReference>
<dbReference type="Proteomes" id="UP000386466">
    <property type="component" value="Unassembled WGS sequence"/>
</dbReference>
<reference evidence="3 4" key="1">
    <citation type="submission" date="2019-01" db="EMBL/GenBank/DDBJ databases">
        <authorList>
            <person name="Alioto T."/>
            <person name="Alioto T."/>
        </authorList>
    </citation>
    <scope>NUCLEOTIDE SEQUENCE [LARGE SCALE GENOMIC DNA]</scope>
</reference>
<dbReference type="GO" id="GO:0080008">
    <property type="term" value="C:Cul4-RING E3 ubiquitin ligase complex"/>
    <property type="evidence" value="ECO:0007669"/>
    <property type="project" value="TreeGrafter"/>
</dbReference>
<keyword evidence="1" id="KW-0677">Repeat</keyword>
<proteinExistence type="predicted"/>
<name>A0A485P702_LYNPA</name>
<dbReference type="InterPro" id="IPR056884">
    <property type="entry name" value="NPHP3-like_N"/>
</dbReference>
<dbReference type="AlphaFoldDB" id="A0A485P702"/>